<dbReference type="PROSITE" id="PS50883">
    <property type="entry name" value="EAL"/>
    <property type="match status" value="1"/>
</dbReference>
<name>A0A0F8W1S4_9ZZZZ</name>
<dbReference type="InterPro" id="IPR001633">
    <property type="entry name" value="EAL_dom"/>
</dbReference>
<evidence type="ECO:0000259" key="1">
    <source>
        <dbReference type="PROSITE" id="PS50883"/>
    </source>
</evidence>
<organism evidence="2">
    <name type="scientific">marine sediment metagenome</name>
    <dbReference type="NCBI Taxonomy" id="412755"/>
    <lineage>
        <taxon>unclassified sequences</taxon>
        <taxon>metagenomes</taxon>
        <taxon>ecological metagenomes</taxon>
    </lineage>
</organism>
<evidence type="ECO:0000313" key="2">
    <source>
        <dbReference type="EMBL" id="KKK50657.1"/>
    </source>
</evidence>
<accession>A0A0F8W1S4</accession>
<sequence length="43" mass="4707">FVGDQETIELLKQYGVGYAQGYHVGRPRPVSEIWAETVTAVAA</sequence>
<feature type="domain" description="EAL" evidence="1">
    <location>
        <begin position="1"/>
        <end position="41"/>
    </location>
</feature>
<dbReference type="SUPFAM" id="SSF141868">
    <property type="entry name" value="EAL domain-like"/>
    <property type="match status" value="1"/>
</dbReference>
<dbReference type="AlphaFoldDB" id="A0A0F8W1S4"/>
<reference evidence="2" key="1">
    <citation type="journal article" date="2015" name="Nature">
        <title>Complex archaea that bridge the gap between prokaryotes and eukaryotes.</title>
        <authorList>
            <person name="Spang A."/>
            <person name="Saw J.H."/>
            <person name="Jorgensen S.L."/>
            <person name="Zaremba-Niedzwiedzka K."/>
            <person name="Martijn J."/>
            <person name="Lind A.E."/>
            <person name="van Eijk R."/>
            <person name="Schleper C."/>
            <person name="Guy L."/>
            <person name="Ettema T.J."/>
        </authorList>
    </citation>
    <scope>NUCLEOTIDE SEQUENCE</scope>
</reference>
<dbReference type="EMBL" id="LAZR01067909">
    <property type="protein sequence ID" value="KKK50657.1"/>
    <property type="molecule type" value="Genomic_DNA"/>
</dbReference>
<gene>
    <name evidence="2" type="ORF">LCGC14_3122850</name>
</gene>
<comment type="caution">
    <text evidence="2">The sequence shown here is derived from an EMBL/GenBank/DDBJ whole genome shotgun (WGS) entry which is preliminary data.</text>
</comment>
<proteinExistence type="predicted"/>
<dbReference type="InterPro" id="IPR035919">
    <property type="entry name" value="EAL_sf"/>
</dbReference>
<protein>
    <recommendedName>
        <fullName evidence="1">EAL domain-containing protein</fullName>
    </recommendedName>
</protein>
<feature type="non-terminal residue" evidence="2">
    <location>
        <position position="1"/>
    </location>
</feature>
<dbReference type="Gene3D" id="3.20.20.450">
    <property type="entry name" value="EAL domain"/>
    <property type="match status" value="1"/>
</dbReference>